<feature type="region of interest" description="Disordered" evidence="1">
    <location>
        <begin position="1"/>
        <end position="32"/>
    </location>
</feature>
<organism evidence="2">
    <name type="scientific">Salmonella diarizonae</name>
    <dbReference type="NCBI Taxonomy" id="59204"/>
    <lineage>
        <taxon>Bacteria</taxon>
        <taxon>Pseudomonadati</taxon>
        <taxon>Pseudomonadota</taxon>
        <taxon>Gammaproteobacteria</taxon>
        <taxon>Enterobacterales</taxon>
        <taxon>Enterobacteriaceae</taxon>
        <taxon>Salmonella</taxon>
    </lineage>
</organism>
<feature type="compositionally biased region" description="Basic and acidic residues" evidence="1">
    <location>
        <begin position="1"/>
        <end position="15"/>
    </location>
</feature>
<dbReference type="Proteomes" id="UP000839735">
    <property type="component" value="Unassembled WGS sequence"/>
</dbReference>
<dbReference type="EMBL" id="AAIBIC010000085">
    <property type="protein sequence ID" value="ECC3917598.1"/>
    <property type="molecule type" value="Genomic_DNA"/>
</dbReference>
<feature type="region of interest" description="Disordered" evidence="1">
    <location>
        <begin position="114"/>
        <end position="133"/>
    </location>
</feature>
<reference evidence="2" key="1">
    <citation type="submission" date="2018-08" db="EMBL/GenBank/DDBJ databases">
        <authorList>
            <person name="Ashton P.M."/>
            <person name="Dallman T."/>
            <person name="Nair S."/>
            <person name="De Pinna E."/>
            <person name="Peters T."/>
            <person name="Grant K."/>
        </authorList>
    </citation>
    <scope>NUCLEOTIDE SEQUENCE [LARGE SCALE GENOMIC DNA]</scope>
    <source>
        <strain evidence="2">294779</strain>
    </source>
</reference>
<sequence length="158" mass="18354">MTSGKLPDKIRHADSDVLNPHQRNHDTCTVPPEVRHHTGEPLYILVAYWCIQQQTWVSRNQISEAFRITARRASYIVTYMRVKTARVVCETRRIMLANHVYRYEILVTDVKPLTQRPRTSHTKQDTPRSARRIGNADSTRCNAIWNALRASRKTETGE</sequence>
<gene>
    <name evidence="2" type="ORF">CTQ69_27450</name>
</gene>
<dbReference type="InterPro" id="IPR020357">
    <property type="entry name" value="Tscrpt_reg_CaiF/GrlA"/>
</dbReference>
<comment type="caution">
    <text evidence="2">The sequence shown here is derived from an EMBL/GenBank/DDBJ whole genome shotgun (WGS) entry which is preliminary data.</text>
</comment>
<dbReference type="AlphaFoldDB" id="A0A5Y1YFQ9"/>
<dbReference type="InterPro" id="IPR036388">
    <property type="entry name" value="WH-like_DNA-bd_sf"/>
</dbReference>
<dbReference type="GO" id="GO:0006351">
    <property type="term" value="P:DNA-templated transcription"/>
    <property type="evidence" value="ECO:0007669"/>
    <property type="project" value="InterPro"/>
</dbReference>
<proteinExistence type="predicted"/>
<name>A0A5Y1YFQ9_SALDZ</name>
<accession>A0A5Y1YFQ9</accession>
<dbReference type="Gene3D" id="1.10.10.10">
    <property type="entry name" value="Winged helix-like DNA-binding domain superfamily/Winged helix DNA-binding domain"/>
    <property type="match status" value="1"/>
</dbReference>
<dbReference type="Pfam" id="PF07180">
    <property type="entry name" value="CaiF_GrlA"/>
    <property type="match status" value="1"/>
</dbReference>
<evidence type="ECO:0000313" key="2">
    <source>
        <dbReference type="EMBL" id="ECC3917598.1"/>
    </source>
</evidence>
<protein>
    <submittedName>
        <fullName evidence="2">CaiF/GrlA family transcriptional regulator</fullName>
    </submittedName>
</protein>
<evidence type="ECO:0000256" key="1">
    <source>
        <dbReference type="SAM" id="MobiDB-lite"/>
    </source>
</evidence>